<name>A0A183SJN5_SCHSO</name>
<evidence type="ECO:0000256" key="1">
    <source>
        <dbReference type="ARBA" id="ARBA00004370"/>
    </source>
</evidence>
<protein>
    <submittedName>
        <fullName evidence="8">SUN domain-containing protein</fullName>
    </submittedName>
</protein>
<comment type="subcellular location">
    <subcellularLocation>
        <location evidence="1">Membrane</location>
    </subcellularLocation>
</comment>
<dbReference type="InterPro" id="IPR045119">
    <property type="entry name" value="SUN1-5"/>
</dbReference>
<evidence type="ECO:0000313" key="6">
    <source>
        <dbReference type="EMBL" id="VDL90818.1"/>
    </source>
</evidence>
<feature type="domain" description="SUN" evidence="5">
    <location>
        <begin position="80"/>
        <end position="210"/>
    </location>
</feature>
<evidence type="ECO:0000256" key="3">
    <source>
        <dbReference type="ARBA" id="ARBA00022989"/>
    </source>
</evidence>
<evidence type="ECO:0000256" key="4">
    <source>
        <dbReference type="ARBA" id="ARBA00023136"/>
    </source>
</evidence>
<keyword evidence="3" id="KW-1133">Transmembrane helix</keyword>
<organism evidence="8">
    <name type="scientific">Schistocephalus solidus</name>
    <name type="common">Tapeworm</name>
    <dbReference type="NCBI Taxonomy" id="70667"/>
    <lineage>
        <taxon>Eukaryota</taxon>
        <taxon>Metazoa</taxon>
        <taxon>Spiralia</taxon>
        <taxon>Lophotrochozoa</taxon>
        <taxon>Platyhelminthes</taxon>
        <taxon>Cestoda</taxon>
        <taxon>Eucestoda</taxon>
        <taxon>Diphyllobothriidea</taxon>
        <taxon>Diphyllobothriidae</taxon>
        <taxon>Schistocephalus</taxon>
    </lineage>
</organism>
<keyword evidence="7" id="KW-1185">Reference proteome</keyword>
<evidence type="ECO:0000313" key="8">
    <source>
        <dbReference type="WBParaSite" id="SSLN_0000458001-mRNA-1"/>
    </source>
</evidence>
<evidence type="ECO:0000259" key="5">
    <source>
        <dbReference type="PROSITE" id="PS51469"/>
    </source>
</evidence>
<dbReference type="GO" id="GO:0034993">
    <property type="term" value="C:meiotic nuclear membrane microtubule tethering complex"/>
    <property type="evidence" value="ECO:0007669"/>
    <property type="project" value="TreeGrafter"/>
</dbReference>
<reference evidence="6 7" key="2">
    <citation type="submission" date="2018-11" db="EMBL/GenBank/DDBJ databases">
        <authorList>
            <consortium name="Pathogen Informatics"/>
        </authorList>
    </citation>
    <scope>NUCLEOTIDE SEQUENCE [LARGE SCALE GENOMIC DNA]</scope>
    <source>
        <strain evidence="6 7">NST_G2</strain>
    </source>
</reference>
<dbReference type="AlphaFoldDB" id="A0A183SJN5"/>
<evidence type="ECO:0000256" key="2">
    <source>
        <dbReference type="ARBA" id="ARBA00022692"/>
    </source>
</evidence>
<dbReference type="OrthoDB" id="342281at2759"/>
<reference evidence="8" key="1">
    <citation type="submission" date="2016-06" db="UniProtKB">
        <authorList>
            <consortium name="WormBaseParasite"/>
        </authorList>
    </citation>
    <scope>IDENTIFICATION</scope>
</reference>
<dbReference type="Proteomes" id="UP000275846">
    <property type="component" value="Unassembled WGS sequence"/>
</dbReference>
<accession>A0A183SJN5</accession>
<sequence>MHGELLCTLASTLADRYSHLTVPRSHQVCDQCLYLTPNLEISAETGGQSISSVRSAIDAALSIYAADRTGLVDFALGSAGGTVVHTRCTRTYNKGATAFSVFGIPLLYFRKSPNTILEPNNQPGDCWAFEGAEGQAVVRLAVPVHISGVSLEHIPRSLSIHGNIDSAPREFQIKVSLFHCVFCGRVDVNCSSFKISLQAQLILIVYLLRP</sequence>
<dbReference type="Gene3D" id="2.60.120.260">
    <property type="entry name" value="Galactose-binding domain-like"/>
    <property type="match status" value="1"/>
</dbReference>
<dbReference type="PANTHER" id="PTHR12911">
    <property type="entry name" value="SAD1/UNC-84-LIKE PROTEIN-RELATED"/>
    <property type="match status" value="1"/>
</dbReference>
<keyword evidence="4" id="KW-0472">Membrane</keyword>
<dbReference type="PANTHER" id="PTHR12911:SF8">
    <property type="entry name" value="KLAROID PROTEIN-RELATED"/>
    <property type="match status" value="1"/>
</dbReference>
<dbReference type="EMBL" id="UYSU01032867">
    <property type="protein sequence ID" value="VDL90818.1"/>
    <property type="molecule type" value="Genomic_DNA"/>
</dbReference>
<evidence type="ECO:0000313" key="7">
    <source>
        <dbReference type="Proteomes" id="UP000275846"/>
    </source>
</evidence>
<dbReference type="InterPro" id="IPR012919">
    <property type="entry name" value="SUN_dom"/>
</dbReference>
<dbReference type="STRING" id="70667.A0A183SJN5"/>
<dbReference type="WBParaSite" id="SSLN_0000458001-mRNA-1">
    <property type="protein sequence ID" value="SSLN_0000458001-mRNA-1"/>
    <property type="gene ID" value="SSLN_0000458001"/>
</dbReference>
<dbReference type="GO" id="GO:0043495">
    <property type="term" value="F:protein-membrane adaptor activity"/>
    <property type="evidence" value="ECO:0007669"/>
    <property type="project" value="TreeGrafter"/>
</dbReference>
<dbReference type="Pfam" id="PF07738">
    <property type="entry name" value="Sad1_UNC"/>
    <property type="match status" value="1"/>
</dbReference>
<dbReference type="PROSITE" id="PS51469">
    <property type="entry name" value="SUN"/>
    <property type="match status" value="1"/>
</dbReference>
<keyword evidence="2" id="KW-0812">Transmembrane</keyword>
<gene>
    <name evidence="6" type="ORF">SSLN_LOCUS4433</name>
</gene>
<proteinExistence type="predicted"/>